<dbReference type="RefSeq" id="WP_123086311.1">
    <property type="nucleotide sequence ID" value="NZ_RIBS01000001.1"/>
</dbReference>
<dbReference type="NCBIfam" id="TIGR02241">
    <property type="entry name" value="conserved hypothetical phage tail region protein"/>
    <property type="match status" value="1"/>
</dbReference>
<organism evidence="1 2">
    <name type="scientific">Montanilutibacter psychrotolerans</name>
    <dbReference type="NCBI Taxonomy" id="1327343"/>
    <lineage>
        <taxon>Bacteria</taxon>
        <taxon>Pseudomonadati</taxon>
        <taxon>Pseudomonadota</taxon>
        <taxon>Gammaproteobacteria</taxon>
        <taxon>Lysobacterales</taxon>
        <taxon>Lysobacteraceae</taxon>
        <taxon>Montanilutibacter</taxon>
    </lineage>
</organism>
<protein>
    <submittedName>
        <fullName evidence="1">Phage tail protein</fullName>
    </submittedName>
</protein>
<comment type="caution">
    <text evidence="1">The sequence shown here is derived from an EMBL/GenBank/DDBJ whole genome shotgun (WGS) entry which is preliminary data.</text>
</comment>
<sequence length="164" mass="17652">MAAELAENLLAPLHVFRFHVTFKRDTLRGTPDGSDVALCSGAFAECSGLEATMEPKIIKAGGANYGAAQRAGPVSFATVVLKRGMTPTRDLWQWFQQVAGGGYSVRLSVRIEMRDAADNTVLTWALLRAMPIKFKAADLNAKGTEVGIEELHLAHEGLQLLGKG</sequence>
<proteinExistence type="predicted"/>
<dbReference type="InterPro" id="IPR010667">
    <property type="entry name" value="Phage_T4_Gp19"/>
</dbReference>
<evidence type="ECO:0000313" key="2">
    <source>
        <dbReference type="Proteomes" id="UP000267049"/>
    </source>
</evidence>
<name>A0A3M8T609_9GAMM</name>
<accession>A0A3M8T609</accession>
<dbReference type="AlphaFoldDB" id="A0A3M8T609"/>
<reference evidence="1 2" key="1">
    <citation type="submission" date="2018-11" db="EMBL/GenBank/DDBJ databases">
        <title>Lysobacter cryohumiis sp. nov., isolated from soil in the Tianshan Mountains, Xinjiang, China.</title>
        <authorList>
            <person name="Luo Y."/>
            <person name="Sheng H."/>
        </authorList>
    </citation>
    <scope>NUCLEOTIDE SEQUENCE [LARGE SCALE GENOMIC DNA]</scope>
    <source>
        <strain evidence="1 2">ZS60</strain>
    </source>
</reference>
<dbReference type="Proteomes" id="UP000267049">
    <property type="component" value="Unassembled WGS sequence"/>
</dbReference>
<dbReference type="InterPro" id="IPR011747">
    <property type="entry name" value="CHP02241"/>
</dbReference>
<evidence type="ECO:0000313" key="1">
    <source>
        <dbReference type="EMBL" id="RNF86192.1"/>
    </source>
</evidence>
<dbReference type="GO" id="GO:0005198">
    <property type="term" value="F:structural molecule activity"/>
    <property type="evidence" value="ECO:0007669"/>
    <property type="project" value="InterPro"/>
</dbReference>
<gene>
    <name evidence="1" type="ORF">EER27_01840</name>
</gene>
<dbReference type="OrthoDB" id="9790161at2"/>
<dbReference type="PANTHER" id="PTHR38009">
    <property type="entry name" value="CONSERVED HYPOTHETICAL PHAGE TAIL PROTEIN"/>
    <property type="match status" value="1"/>
</dbReference>
<keyword evidence="2" id="KW-1185">Reference proteome</keyword>
<dbReference type="EMBL" id="RIBS01000001">
    <property type="protein sequence ID" value="RNF86192.1"/>
    <property type="molecule type" value="Genomic_DNA"/>
</dbReference>
<dbReference type="PANTHER" id="PTHR38009:SF1">
    <property type="entry name" value="CONSERVED HYPOTHETICAL PHAGE TAIL PROTEIN"/>
    <property type="match status" value="1"/>
</dbReference>
<dbReference type="Pfam" id="PF06841">
    <property type="entry name" value="Phage_T4_gp19"/>
    <property type="match status" value="1"/>
</dbReference>